<evidence type="ECO:0000313" key="3">
    <source>
        <dbReference type="Proteomes" id="UP001219518"/>
    </source>
</evidence>
<dbReference type="GO" id="GO:0003676">
    <property type="term" value="F:nucleic acid binding"/>
    <property type="evidence" value="ECO:0007669"/>
    <property type="project" value="InterPro"/>
</dbReference>
<evidence type="ECO:0000259" key="1">
    <source>
        <dbReference type="PROSITE" id="PS50994"/>
    </source>
</evidence>
<keyword evidence="3" id="KW-1185">Reference proteome</keyword>
<protein>
    <recommendedName>
        <fullName evidence="1">Integrase catalytic domain-containing protein</fullName>
    </recommendedName>
</protein>
<proteinExistence type="predicted"/>
<organism evidence="2 3">
    <name type="scientific">Frankliniella fusca</name>
    <dbReference type="NCBI Taxonomy" id="407009"/>
    <lineage>
        <taxon>Eukaryota</taxon>
        <taxon>Metazoa</taxon>
        <taxon>Ecdysozoa</taxon>
        <taxon>Arthropoda</taxon>
        <taxon>Hexapoda</taxon>
        <taxon>Insecta</taxon>
        <taxon>Pterygota</taxon>
        <taxon>Neoptera</taxon>
        <taxon>Paraneoptera</taxon>
        <taxon>Thysanoptera</taxon>
        <taxon>Terebrantia</taxon>
        <taxon>Thripoidea</taxon>
        <taxon>Thripidae</taxon>
        <taxon>Frankliniella</taxon>
    </lineage>
</organism>
<gene>
    <name evidence="2" type="ORF">KUF71_018675</name>
</gene>
<evidence type="ECO:0000313" key="2">
    <source>
        <dbReference type="EMBL" id="KAK3908162.1"/>
    </source>
</evidence>
<dbReference type="InterPro" id="IPR036397">
    <property type="entry name" value="RNaseH_sf"/>
</dbReference>
<dbReference type="GO" id="GO:0015074">
    <property type="term" value="P:DNA integration"/>
    <property type="evidence" value="ECO:0007669"/>
    <property type="project" value="InterPro"/>
</dbReference>
<dbReference type="PROSITE" id="PS50994">
    <property type="entry name" value="INTEGRASE"/>
    <property type="match status" value="1"/>
</dbReference>
<dbReference type="Pfam" id="PF00665">
    <property type="entry name" value="rve"/>
    <property type="match status" value="1"/>
</dbReference>
<dbReference type="InterPro" id="IPR050951">
    <property type="entry name" value="Retrovirus_Pol_polyprotein"/>
</dbReference>
<dbReference type="InterPro" id="IPR012337">
    <property type="entry name" value="RNaseH-like_sf"/>
</dbReference>
<sequence length="335" mass="38323">MDLFDYKGFKFLIVVDSFSRWLEVSTPLSNTTANDIIPIIMNLFAMFGEPLAIVTDNGPPFRSQEFDQFCVERNIVLLHSPPYHPPANGSAEKSVSTAKNFLKKTTEENCSKIELVKLVIEFKQTHNNTPCSVTGIPPSKHMLAFKPKTVLSSIHPQMSDLFHVKVPNYQINEKVRYRTKKGAPVQFGVVQKILGKTTYIIKIEDKLHLVSVNQLNKCEEAPPVIHDCMSKDPDYKHLYEQLLKMQLLNKCEEAPPVIHDCMSKDPDYKHLYEQLLKMQFQRNQETPALDNDDSVEINNDVPVQTNCENDKNVNVRRSGRATKPNQFITDNYVTK</sequence>
<dbReference type="AlphaFoldDB" id="A0AAE1GSK5"/>
<dbReference type="PANTHER" id="PTHR37984">
    <property type="entry name" value="PROTEIN CBG26694"/>
    <property type="match status" value="1"/>
</dbReference>
<reference evidence="2" key="2">
    <citation type="journal article" date="2023" name="BMC Genomics">
        <title>Pest status, molecular evolution, and epigenetic factors derived from the genome assembly of Frankliniella fusca, a thysanopteran phytovirus vector.</title>
        <authorList>
            <person name="Catto M.A."/>
            <person name="Labadie P.E."/>
            <person name="Jacobson A.L."/>
            <person name="Kennedy G.G."/>
            <person name="Srinivasan R."/>
            <person name="Hunt B.G."/>
        </authorList>
    </citation>
    <scope>NUCLEOTIDE SEQUENCE</scope>
    <source>
        <strain evidence="2">PL_HMW_Pooled</strain>
    </source>
</reference>
<dbReference type="EMBL" id="JAHWGI010000031">
    <property type="protein sequence ID" value="KAK3908162.1"/>
    <property type="molecule type" value="Genomic_DNA"/>
</dbReference>
<dbReference type="Proteomes" id="UP001219518">
    <property type="component" value="Unassembled WGS sequence"/>
</dbReference>
<dbReference type="InterPro" id="IPR001584">
    <property type="entry name" value="Integrase_cat-core"/>
</dbReference>
<dbReference type="PANTHER" id="PTHR37984:SF5">
    <property type="entry name" value="PROTEIN NYNRIN-LIKE"/>
    <property type="match status" value="1"/>
</dbReference>
<dbReference type="SUPFAM" id="SSF53098">
    <property type="entry name" value="Ribonuclease H-like"/>
    <property type="match status" value="1"/>
</dbReference>
<reference evidence="2" key="1">
    <citation type="submission" date="2021-07" db="EMBL/GenBank/DDBJ databases">
        <authorList>
            <person name="Catto M.A."/>
            <person name="Jacobson A."/>
            <person name="Kennedy G."/>
            <person name="Labadie P."/>
            <person name="Hunt B.G."/>
            <person name="Srinivasan R."/>
        </authorList>
    </citation>
    <scope>NUCLEOTIDE SEQUENCE</scope>
    <source>
        <strain evidence="2">PL_HMW_Pooled</strain>
        <tissue evidence="2">Head</tissue>
    </source>
</reference>
<dbReference type="Gene3D" id="3.30.420.10">
    <property type="entry name" value="Ribonuclease H-like superfamily/Ribonuclease H"/>
    <property type="match status" value="1"/>
</dbReference>
<comment type="caution">
    <text evidence="2">The sequence shown here is derived from an EMBL/GenBank/DDBJ whole genome shotgun (WGS) entry which is preliminary data.</text>
</comment>
<name>A0AAE1GSK5_9NEOP</name>
<accession>A0AAE1GSK5</accession>
<feature type="domain" description="Integrase catalytic" evidence="1">
    <location>
        <begin position="1"/>
        <end position="146"/>
    </location>
</feature>